<comment type="caution">
    <text evidence="3">The sequence shown here is derived from an EMBL/GenBank/DDBJ whole genome shotgun (WGS) entry which is preliminary data.</text>
</comment>
<feature type="domain" description="IrrE N-terminal-like" evidence="2">
    <location>
        <begin position="101"/>
        <end position="210"/>
    </location>
</feature>
<organism evidence="3 4">
    <name type="scientific">Streptomyces ortus</name>
    <dbReference type="NCBI Taxonomy" id="2867268"/>
    <lineage>
        <taxon>Bacteria</taxon>
        <taxon>Bacillati</taxon>
        <taxon>Actinomycetota</taxon>
        <taxon>Actinomycetes</taxon>
        <taxon>Kitasatosporales</taxon>
        <taxon>Streptomycetaceae</taxon>
        <taxon>Streptomyces</taxon>
    </lineage>
</organism>
<evidence type="ECO:0000313" key="3">
    <source>
        <dbReference type="EMBL" id="MCX4236506.1"/>
    </source>
</evidence>
<name>A0ABT3VDG8_9ACTN</name>
<feature type="compositionally biased region" description="Low complexity" evidence="1">
    <location>
        <begin position="236"/>
        <end position="248"/>
    </location>
</feature>
<proteinExistence type="predicted"/>
<dbReference type="PANTHER" id="PTHR43236:SF2">
    <property type="entry name" value="BLL0069 PROTEIN"/>
    <property type="match status" value="1"/>
</dbReference>
<protein>
    <submittedName>
        <fullName evidence="3">ImmA/IrrE family metallo-endopeptidase</fullName>
    </submittedName>
</protein>
<keyword evidence="4" id="KW-1185">Reference proteome</keyword>
<reference evidence="3" key="1">
    <citation type="journal article" date="2022" name="bioRxiv">
        <title>Discovery and biosynthetic assessment of Streptomyces ortus sp nov. isolated from a deep-sea sponge.</title>
        <authorList>
            <person name="Williams S.E."/>
        </authorList>
    </citation>
    <scope>NUCLEOTIDE SEQUENCE</scope>
    <source>
        <strain evidence="3">A15ISP2-DRY2</strain>
    </source>
</reference>
<feature type="region of interest" description="Disordered" evidence="1">
    <location>
        <begin position="217"/>
        <end position="255"/>
    </location>
</feature>
<gene>
    <name evidence="3" type="ORF">K3769_27790</name>
</gene>
<evidence type="ECO:0000259" key="2">
    <source>
        <dbReference type="Pfam" id="PF06114"/>
    </source>
</evidence>
<dbReference type="Gene3D" id="1.10.10.2910">
    <property type="match status" value="1"/>
</dbReference>
<dbReference type="EMBL" id="JAIFZO010000002">
    <property type="protein sequence ID" value="MCX4236506.1"/>
    <property type="molecule type" value="Genomic_DNA"/>
</dbReference>
<accession>A0ABT3VDG8</accession>
<dbReference type="Pfam" id="PF06114">
    <property type="entry name" value="Peptidase_M78"/>
    <property type="match status" value="1"/>
</dbReference>
<evidence type="ECO:0000256" key="1">
    <source>
        <dbReference type="SAM" id="MobiDB-lite"/>
    </source>
</evidence>
<dbReference type="InterPro" id="IPR052345">
    <property type="entry name" value="Rad_response_metalloprotease"/>
</dbReference>
<dbReference type="InterPro" id="IPR010359">
    <property type="entry name" value="IrrE_HExxH"/>
</dbReference>
<dbReference type="PANTHER" id="PTHR43236">
    <property type="entry name" value="ANTITOXIN HIGA1"/>
    <property type="match status" value="1"/>
</dbReference>
<sequence>MTPRRGRVSDAADRFAAAYEVLELLGRPPELPPMPSVRPDTKRFVDQGRQLAEDAVGVLTAAEGHRTVAGLETDVLITAGTRMFGVDVAVTCLPAAVDGLTWQTDAFRLVLIGPTETWTRQRFTLAHELGHILARDAQELVVESHVAPGRQKDLTEVRANVFAANPLMSAPEIRDRFRQVADGHGRLTAEAFSELVVAFKVSPSALSARLGQLRPVAPWGGDRRGSCHGWNRQRPSETTSTSPSLTRTAVSSSRK</sequence>
<evidence type="ECO:0000313" key="4">
    <source>
        <dbReference type="Proteomes" id="UP001165590"/>
    </source>
</evidence>
<dbReference type="RefSeq" id="WP_267029008.1">
    <property type="nucleotide sequence ID" value="NZ_JAIFZO010000002.1"/>
</dbReference>
<dbReference type="Proteomes" id="UP001165590">
    <property type="component" value="Unassembled WGS sequence"/>
</dbReference>